<keyword evidence="1" id="KW-1133">Transmembrane helix</keyword>
<dbReference type="PATRIC" id="fig|251654.3.peg.2283"/>
<evidence type="ECO:0000313" key="3">
    <source>
        <dbReference type="EMBL" id="RMV50503.1"/>
    </source>
</evidence>
<protein>
    <submittedName>
        <fullName evidence="2">Uncharacterized protein</fullName>
    </submittedName>
</protein>
<keyword evidence="1" id="KW-0812">Transmembrane</keyword>
<evidence type="ECO:0000313" key="4">
    <source>
        <dbReference type="Proteomes" id="UP000050557"/>
    </source>
</evidence>
<dbReference type="Proteomes" id="UP000279173">
    <property type="component" value="Unassembled WGS sequence"/>
</dbReference>
<comment type="caution">
    <text evidence="2">The sequence shown here is derived from an EMBL/GenBank/DDBJ whole genome shotgun (WGS) entry which is preliminary data.</text>
</comment>
<organism evidence="2 4">
    <name type="scientific">Pseudomonas syringae pv. helianthi</name>
    <dbReference type="NCBI Taxonomy" id="251654"/>
    <lineage>
        <taxon>Bacteria</taxon>
        <taxon>Pseudomonadati</taxon>
        <taxon>Pseudomonadota</taxon>
        <taxon>Gammaproteobacteria</taxon>
        <taxon>Pseudomonadales</taxon>
        <taxon>Pseudomonadaceae</taxon>
        <taxon>Pseudomonas</taxon>
    </lineage>
</organism>
<dbReference type="AlphaFoldDB" id="A0A0P9S8A5"/>
<reference evidence="2 4" key="1">
    <citation type="submission" date="2015-09" db="EMBL/GenBank/DDBJ databases">
        <title>Genome announcement of multiple Pseudomonas syringae strains.</title>
        <authorList>
            <person name="Thakur S."/>
            <person name="Wang P.W."/>
            <person name="Gong Y."/>
            <person name="Weir B.S."/>
            <person name="Guttman D.S."/>
        </authorList>
    </citation>
    <scope>NUCLEOTIDE SEQUENCE [LARGE SCALE GENOMIC DNA]</scope>
    <source>
        <strain evidence="2 4">ICMP4531</strain>
    </source>
</reference>
<accession>A0A0P9S8A5</accession>
<dbReference type="EMBL" id="RBUT01000054">
    <property type="protein sequence ID" value="RMV50503.1"/>
    <property type="molecule type" value="Genomic_DNA"/>
</dbReference>
<evidence type="ECO:0000313" key="2">
    <source>
        <dbReference type="EMBL" id="KPX47907.1"/>
    </source>
</evidence>
<evidence type="ECO:0000256" key="1">
    <source>
        <dbReference type="SAM" id="Phobius"/>
    </source>
</evidence>
<dbReference type="EMBL" id="LJQM01000056">
    <property type="protein sequence ID" value="KPX47907.1"/>
    <property type="molecule type" value="Genomic_DNA"/>
</dbReference>
<evidence type="ECO:0000313" key="5">
    <source>
        <dbReference type="Proteomes" id="UP000279173"/>
    </source>
</evidence>
<feature type="transmembrane region" description="Helical" evidence="1">
    <location>
        <begin position="12"/>
        <end position="35"/>
    </location>
</feature>
<sequence>MRSGILAISSVRLVRLTIGIVLLVAGMALLIAQGLSWLRMQCWW</sequence>
<keyword evidence="1" id="KW-0472">Membrane</keyword>
<reference evidence="3 5" key="2">
    <citation type="submission" date="2018-08" db="EMBL/GenBank/DDBJ databases">
        <title>Recombination of ecologically and evolutionarily significant loci maintains genetic cohesion in the Pseudomonas syringae species complex.</title>
        <authorList>
            <person name="Dillon M."/>
            <person name="Thakur S."/>
            <person name="Almeida R.N.D."/>
            <person name="Weir B.S."/>
            <person name="Guttman D.S."/>
        </authorList>
    </citation>
    <scope>NUCLEOTIDE SEQUENCE [LARGE SCALE GENOMIC DNA]</scope>
    <source>
        <strain evidence="3 5">ICMP 3263</strain>
    </source>
</reference>
<name>A0A0P9S8A5_9PSED</name>
<dbReference type="Proteomes" id="UP000050557">
    <property type="component" value="Unassembled WGS sequence"/>
</dbReference>
<proteinExistence type="predicted"/>
<gene>
    <name evidence="2" type="ORF">ALO68_01753</name>
    <name evidence="3" type="ORF">ALP10_02853</name>
</gene>